<dbReference type="RefSeq" id="WP_003131843.1">
    <property type="nucleotide sequence ID" value="NZ_CP126467.1"/>
</dbReference>
<organism evidence="1 2">
    <name type="scientific">Lactococcus lactis subsp. lactis</name>
    <name type="common">Streptococcus lactis</name>
    <dbReference type="NCBI Taxonomy" id="1360"/>
    <lineage>
        <taxon>Bacteria</taxon>
        <taxon>Bacillati</taxon>
        <taxon>Bacillota</taxon>
        <taxon>Bacilli</taxon>
        <taxon>Lactobacillales</taxon>
        <taxon>Streptococcaceae</taxon>
        <taxon>Lactococcus</taxon>
    </lineage>
</organism>
<dbReference type="InterPro" id="IPR006541">
    <property type="entry name" value="Bacteriocin_ass"/>
</dbReference>
<proteinExistence type="predicted"/>
<accession>A0A0V8EE32</accession>
<dbReference type="Proteomes" id="UP000052991">
    <property type="component" value="Unassembled WGS sequence"/>
</dbReference>
<dbReference type="AlphaFoldDB" id="A0A0V8EE32"/>
<evidence type="ECO:0000313" key="2">
    <source>
        <dbReference type="Proteomes" id="UP000052991"/>
    </source>
</evidence>
<evidence type="ECO:0000313" key="1">
    <source>
        <dbReference type="EMBL" id="KSU23935.1"/>
    </source>
</evidence>
<gene>
    <name evidence="1" type="ORF">N42_2752</name>
</gene>
<dbReference type="EMBL" id="LKLW01000166">
    <property type="protein sequence ID" value="KSU23935.1"/>
    <property type="molecule type" value="Genomic_DNA"/>
</dbReference>
<reference evidence="2" key="1">
    <citation type="submission" date="2015-10" db="EMBL/GenBank/DDBJ databases">
        <title>Draft Genome Sequences of 11 Lactococcus lactis subspecies cremoris strains.</title>
        <authorList>
            <person name="Wels M."/>
            <person name="Backus L."/>
            <person name="Boekhorst J."/>
            <person name="Dijkstra A."/>
            <person name="Beerthuizen M."/>
            <person name="Kelly W."/>
            <person name="Siezen R."/>
            <person name="Bachmann H."/>
            <person name="Van Hijum S."/>
        </authorList>
    </citation>
    <scope>NUCLEOTIDE SEQUENCE [LARGE SCALE GENOMIC DNA]</scope>
    <source>
        <strain evidence="2">N42</strain>
    </source>
</reference>
<comment type="caution">
    <text evidence="1">The sequence shown here is derived from an EMBL/GenBank/DDBJ whole genome shotgun (WGS) entry which is preliminary data.</text>
</comment>
<protein>
    <submittedName>
        <fullName evidence="1">Membrane spanning protein</fullName>
    </submittedName>
</protein>
<name>A0A0V8EE32_LACLL</name>
<dbReference type="PATRIC" id="fig|1360.116.peg.946"/>
<dbReference type="Pfam" id="PF07242">
    <property type="entry name" value="DUF1430"/>
    <property type="match status" value="1"/>
</dbReference>
<sequence>MNNKLLKFILLTLYCVMSVALGFMIVNDNADYEINQRYHLSGYKQIYVPKFNLSQETYKEYIQLVNDASVSTETPVIIRATYIGWSNNGLGDVNWLQNRNKITFYSTNKSQKLDKTISAHGVKTTINTDSIDNLNFEKTINGELFYKENKNDEKFLKYFIDKLQQKYELSITENELTQRPEQKAPSSVISLTNTNLYTIISVSIIFYFIFSFIWVVNKSKEIAIYNLNGFNISDITKKLFINSLTVTAVFSYIFSSLIILKRLSLDYTIKSLCIFGLSYVTTYLAVKIITRRSTINQINNKLFFKYSHFTLYLVKIIIFSFSLATSVGIVIILSYLPTIKNNNNSNYGVLYPPIVGYSVDMSSSIQTNNLYRVQEELGALHSSENQLSSEINDSKLKTTEVNDNFLNKYPLKSTNNKILTIDSNESSGIVLLSEQLKKASNIKSEINNIFKANPNLPSNIKFTWIKSGQYIKTFGNKENKVPAEVVIVFTKNNIDGSYINSSQTNPYSFLIPMKKNTYTQLNSALIADGSESVYPSFIKESQIPLVNVVSIMGNPVNYIFINIFAFLIFLFMILATVNFYIKVYKKKIAIYRLQGVSWVITYFPIVIMIFIQYVVGLLNVIKNGWDNNTIMLILFYLLIESITFVLCISKIEKKDLLNILKGDNN</sequence>